<keyword evidence="4" id="KW-0808">Transferase</keyword>
<dbReference type="PANTHER" id="PTHR43304">
    <property type="entry name" value="PHYTOCHROME-LIKE PROTEIN CPH1"/>
    <property type="match status" value="1"/>
</dbReference>
<keyword evidence="9" id="KW-1185">Reference proteome</keyword>
<dbReference type="InterPro" id="IPR000014">
    <property type="entry name" value="PAS"/>
</dbReference>
<evidence type="ECO:0000256" key="4">
    <source>
        <dbReference type="ARBA" id="ARBA00022679"/>
    </source>
</evidence>
<keyword evidence="3" id="KW-0597">Phosphoprotein</keyword>
<feature type="domain" description="PAS" evidence="6">
    <location>
        <begin position="18"/>
        <end position="88"/>
    </location>
</feature>
<dbReference type="PANTHER" id="PTHR43304:SF1">
    <property type="entry name" value="PAC DOMAIN-CONTAINING PROTEIN"/>
    <property type="match status" value="1"/>
</dbReference>
<sequence length="654" mass="72318">MTIESGTLATQDRSAALMEERFAGAFEHAPIGVALLSPDGRWLRVNRTLCEMVGFTEVQLMARTFKDITHPADLGPDMDNMRRIMSGEIGAFQMEKRYIHARGHLVEVMLNVSLVRDQDGRPDYFISHVQDISERKRAEAALREREADLRQTQRLVGLGSWNLDLASGATRWSQQTYRIFGLDPDGGVPSPTRMSCLLDAAAAPTLDAALHGAAQEGIEFAIEVEAVRPDGSRRWLVLRGEPVRDAAGAIVAVRGTAFDASRRRQAETALRASEAEFRTLAESMPQIVWITRADGSVLYFNQKWMDYTGLSLEQSLDDWTTPFHPDDRQRSWDAWQHATATEGTYALECRLRRADGTYRWWLTRGVPQRDAAGQVLKWFGTCTDIHDMKMAQESLRLLGSAVEQAGESVMITEADLDAPGPRIVFVNPAFTRMTSYTSDEVIGLTPRVLQGPLTDRGVLARLREQLGRGELFDGEAINYRKDGSAFAMEWQIAPLRGPAGNVTHYLAIQRDVTERNRAQAELAATHRQLVAASHRAGKAEVAINVLHNVGNALNSVNVSASLVVETVRGSRAANLAKVADLLREHGSDLAGFLTGDPRGRRLPEYLQQLSAHLQHEQQATARELESLVANIEHIKDIVAMQQDHAGTPAGAAKP</sequence>
<accession>A0ABW0NIV0</accession>
<keyword evidence="5" id="KW-0418">Kinase</keyword>
<organism evidence="8 9">
    <name type="scientific">Caenimonas terrae</name>
    <dbReference type="NCBI Taxonomy" id="696074"/>
    <lineage>
        <taxon>Bacteria</taxon>
        <taxon>Pseudomonadati</taxon>
        <taxon>Pseudomonadota</taxon>
        <taxon>Betaproteobacteria</taxon>
        <taxon>Burkholderiales</taxon>
        <taxon>Comamonadaceae</taxon>
        <taxon>Caenimonas</taxon>
    </lineage>
</organism>
<feature type="domain" description="PAC" evidence="7">
    <location>
        <begin position="92"/>
        <end position="144"/>
    </location>
</feature>
<evidence type="ECO:0000256" key="2">
    <source>
        <dbReference type="ARBA" id="ARBA00012438"/>
    </source>
</evidence>
<dbReference type="InterPro" id="IPR035965">
    <property type="entry name" value="PAS-like_dom_sf"/>
</dbReference>
<feature type="domain" description="PAS" evidence="6">
    <location>
        <begin position="273"/>
        <end position="342"/>
    </location>
</feature>
<name>A0ABW0NIV0_9BURK</name>
<dbReference type="SUPFAM" id="SSF55785">
    <property type="entry name" value="PYP-like sensor domain (PAS domain)"/>
    <property type="match status" value="4"/>
</dbReference>
<dbReference type="InterPro" id="IPR001610">
    <property type="entry name" value="PAC"/>
</dbReference>
<dbReference type="Pfam" id="PF13426">
    <property type="entry name" value="PAS_9"/>
    <property type="match status" value="1"/>
</dbReference>
<evidence type="ECO:0000313" key="9">
    <source>
        <dbReference type="Proteomes" id="UP001596037"/>
    </source>
</evidence>
<evidence type="ECO:0000259" key="6">
    <source>
        <dbReference type="PROSITE" id="PS50112"/>
    </source>
</evidence>
<dbReference type="Pfam" id="PF08447">
    <property type="entry name" value="PAS_3"/>
    <property type="match status" value="2"/>
</dbReference>
<evidence type="ECO:0000256" key="3">
    <source>
        <dbReference type="ARBA" id="ARBA00022553"/>
    </source>
</evidence>
<evidence type="ECO:0000256" key="5">
    <source>
        <dbReference type="ARBA" id="ARBA00022777"/>
    </source>
</evidence>
<feature type="domain" description="PAS" evidence="6">
    <location>
        <begin position="416"/>
        <end position="443"/>
    </location>
</feature>
<proteinExistence type="predicted"/>
<dbReference type="InterPro" id="IPR000700">
    <property type="entry name" value="PAS-assoc_C"/>
</dbReference>
<feature type="domain" description="PAC" evidence="7">
    <location>
        <begin position="220"/>
        <end position="272"/>
    </location>
</feature>
<dbReference type="EC" id="2.7.13.3" evidence="2"/>
<reference evidence="9" key="1">
    <citation type="journal article" date="2019" name="Int. J. Syst. Evol. Microbiol.">
        <title>The Global Catalogue of Microorganisms (GCM) 10K type strain sequencing project: providing services to taxonomists for standard genome sequencing and annotation.</title>
        <authorList>
            <consortium name="The Broad Institute Genomics Platform"/>
            <consortium name="The Broad Institute Genome Sequencing Center for Infectious Disease"/>
            <person name="Wu L."/>
            <person name="Ma J."/>
        </authorList>
    </citation>
    <scope>NUCLEOTIDE SEQUENCE [LARGE SCALE GENOMIC DNA]</scope>
    <source>
        <strain evidence="9">CCUG 57401</strain>
    </source>
</reference>
<dbReference type="Gene3D" id="3.30.450.20">
    <property type="entry name" value="PAS domain"/>
    <property type="match status" value="4"/>
</dbReference>
<comment type="catalytic activity">
    <reaction evidence="1">
        <text>ATP + protein L-histidine = ADP + protein N-phospho-L-histidine.</text>
        <dbReference type="EC" id="2.7.13.3"/>
    </reaction>
</comment>
<dbReference type="PROSITE" id="PS50113">
    <property type="entry name" value="PAC"/>
    <property type="match status" value="4"/>
</dbReference>
<evidence type="ECO:0000259" key="7">
    <source>
        <dbReference type="PROSITE" id="PS50113"/>
    </source>
</evidence>
<dbReference type="Gene3D" id="2.10.70.100">
    <property type="match status" value="1"/>
</dbReference>
<evidence type="ECO:0000256" key="1">
    <source>
        <dbReference type="ARBA" id="ARBA00000085"/>
    </source>
</evidence>
<dbReference type="InterPro" id="IPR013655">
    <property type="entry name" value="PAS_fold_3"/>
</dbReference>
<dbReference type="CDD" id="cd00130">
    <property type="entry name" value="PAS"/>
    <property type="match status" value="3"/>
</dbReference>
<dbReference type="InterPro" id="IPR052162">
    <property type="entry name" value="Sensor_kinase/Photoreceptor"/>
</dbReference>
<feature type="domain" description="PAC" evidence="7">
    <location>
        <begin position="472"/>
        <end position="524"/>
    </location>
</feature>
<evidence type="ECO:0000313" key="8">
    <source>
        <dbReference type="EMBL" id="MFC5500324.1"/>
    </source>
</evidence>
<comment type="caution">
    <text evidence="8">The sequence shown here is derived from an EMBL/GenBank/DDBJ whole genome shotgun (WGS) entry which is preliminary data.</text>
</comment>
<dbReference type="PROSITE" id="PS50112">
    <property type="entry name" value="PAS"/>
    <property type="match status" value="3"/>
</dbReference>
<dbReference type="InterPro" id="IPR013656">
    <property type="entry name" value="PAS_4"/>
</dbReference>
<dbReference type="RefSeq" id="WP_376852576.1">
    <property type="nucleotide sequence ID" value="NZ_JBHSMF010000015.1"/>
</dbReference>
<dbReference type="Proteomes" id="UP001596037">
    <property type="component" value="Unassembled WGS sequence"/>
</dbReference>
<protein>
    <recommendedName>
        <fullName evidence="2">histidine kinase</fullName>
        <ecNumber evidence="2">2.7.13.3</ecNumber>
    </recommendedName>
</protein>
<dbReference type="EMBL" id="JBHSMF010000015">
    <property type="protein sequence ID" value="MFC5500324.1"/>
    <property type="molecule type" value="Genomic_DNA"/>
</dbReference>
<dbReference type="Pfam" id="PF08448">
    <property type="entry name" value="PAS_4"/>
    <property type="match status" value="1"/>
</dbReference>
<dbReference type="SMART" id="SM00086">
    <property type="entry name" value="PAC"/>
    <property type="match status" value="4"/>
</dbReference>
<gene>
    <name evidence="8" type="ORF">ACFPOE_22465</name>
</gene>
<dbReference type="NCBIfam" id="TIGR00229">
    <property type="entry name" value="sensory_box"/>
    <property type="match status" value="3"/>
</dbReference>
<dbReference type="SMART" id="SM00091">
    <property type="entry name" value="PAS"/>
    <property type="match status" value="3"/>
</dbReference>
<feature type="domain" description="PAC" evidence="7">
    <location>
        <begin position="345"/>
        <end position="397"/>
    </location>
</feature>